<dbReference type="EMBL" id="BQFW01000013">
    <property type="protein sequence ID" value="GJJ76915.1"/>
    <property type="molecule type" value="Genomic_DNA"/>
</dbReference>
<evidence type="ECO:0000313" key="3">
    <source>
        <dbReference type="Proteomes" id="UP000827284"/>
    </source>
</evidence>
<evidence type="ECO:0000256" key="1">
    <source>
        <dbReference type="SAM" id="MobiDB-lite"/>
    </source>
</evidence>
<reference evidence="2" key="1">
    <citation type="submission" date="2021-11" db="EMBL/GenBank/DDBJ databases">
        <authorList>
            <person name="Herlambang A."/>
            <person name="Guo Y."/>
            <person name="Takashima Y."/>
            <person name="Nishizawa T."/>
        </authorList>
    </citation>
    <scope>NUCLEOTIDE SEQUENCE</scope>
    <source>
        <strain evidence="2">E1425</strain>
    </source>
</reference>
<dbReference type="AlphaFoldDB" id="A0A9P3M0F6"/>
<dbReference type="SUPFAM" id="SSF52047">
    <property type="entry name" value="RNI-like"/>
    <property type="match status" value="1"/>
</dbReference>
<dbReference type="InterPro" id="IPR032675">
    <property type="entry name" value="LRR_dom_sf"/>
</dbReference>
<gene>
    <name evidence="2" type="ORF">EMPS_09274</name>
</gene>
<protein>
    <recommendedName>
        <fullName evidence="4">F-box domain-containing protein</fullName>
    </recommendedName>
</protein>
<comment type="caution">
    <text evidence="2">The sequence shown here is derived from an EMBL/GenBank/DDBJ whole genome shotgun (WGS) entry which is preliminary data.</text>
</comment>
<keyword evidence="3" id="KW-1185">Reference proteome</keyword>
<sequence length="853" mass="96354">MDGQDDGKGEAGFSAEAFLERIQKTVRERGNGCGNFHCHGRCQPNPGVEAEKEADEAQKQDNRDVLTEKAKDTNDVSHTTGVNTPKRQTFAPYADSLLGFRDRYWGVLLFQMTPHCGWYNQYRERLMQEIQVMVLTRIVDRCQYLEIRPGNLQPIIHLAGHMRSLKKVILIGQFSRPQLVPVTQFLQLRNGIGNKSAGGAGGSGIEICNLPTIPQSVESGNPHIHHFHPPLHHHHAHETEGQQQQLHLQLQHLDFHRKQQQLEVIIAMGRPKEMDTNDCHDFSALSQRIPCQVLARLERFQHVLGFLEGDGGKFLRRCRRLRELDFAAFDRDVFSWAFIEKQKAIMAKVKSSSVASSLQRTEQDGSSSASSLLSPVLAVTLPIPISVLAPAPSLPLVQLTVVRMAVSQWMTGRILRSLLEGFSHSLESVLYNVYDNSHLGQFLCRETVERLQHEASKDLPYRLDRHLFMPKLKKLRLVHVTSAVEIGPGAFDGCPELDSLSIGGSAACVDGRTDYGLFKLPKLTCLELGPTAGARFNFESLKYLPKLESFALRDMVPLAEELQPDLTLIPPKLIPWTWTLPVLTQIQVTGRPAAHFRFQWIRQCPTLEVLVIEGVPSAALQFESSELKSSRTSTSFPSDDDNEENDDEDHPSLWKPIESTYGPKLHRCTFQIHHWHHHEINKFRLRKLLELYCSQVQVLRLTGKLGDVKAIPLPPDRVLQGPVLGRGNSICQWQQVSMDLAIKATFNLKNLKSLILCPEGKLGVMTNYPYTPNLNAYKYRYGLVLGMRSKGCKTPAWCQSMDLKTCQIEVLDEVEPQDGITNVYRQLTSWVPAIKEQVVMDTHNEQGHVPRHH</sequence>
<accession>A0A9P3M0F6</accession>
<feature type="compositionally biased region" description="Acidic residues" evidence="1">
    <location>
        <begin position="638"/>
        <end position="649"/>
    </location>
</feature>
<feature type="compositionally biased region" description="Basic and acidic residues" evidence="1">
    <location>
        <begin position="49"/>
        <end position="75"/>
    </location>
</feature>
<reference evidence="2" key="2">
    <citation type="journal article" date="2022" name="Microbiol. Resour. Announc.">
        <title>Whole-Genome Sequence of Entomortierella parvispora E1425, a Mucoromycotan Fungus Associated with Burkholderiaceae-Related Endosymbiotic Bacteria.</title>
        <authorList>
            <person name="Herlambang A."/>
            <person name="Guo Y."/>
            <person name="Takashima Y."/>
            <person name="Narisawa K."/>
            <person name="Ohta H."/>
            <person name="Nishizawa T."/>
        </authorList>
    </citation>
    <scope>NUCLEOTIDE SEQUENCE</scope>
    <source>
        <strain evidence="2">E1425</strain>
    </source>
</reference>
<feature type="region of interest" description="Disordered" evidence="1">
    <location>
        <begin position="44"/>
        <end position="83"/>
    </location>
</feature>
<proteinExistence type="predicted"/>
<organism evidence="2 3">
    <name type="scientific">Entomortierella parvispora</name>
    <dbReference type="NCBI Taxonomy" id="205924"/>
    <lineage>
        <taxon>Eukaryota</taxon>
        <taxon>Fungi</taxon>
        <taxon>Fungi incertae sedis</taxon>
        <taxon>Mucoromycota</taxon>
        <taxon>Mortierellomycotina</taxon>
        <taxon>Mortierellomycetes</taxon>
        <taxon>Mortierellales</taxon>
        <taxon>Mortierellaceae</taxon>
        <taxon>Entomortierella</taxon>
    </lineage>
</organism>
<dbReference type="OrthoDB" id="2423836at2759"/>
<dbReference type="Gene3D" id="3.80.10.10">
    <property type="entry name" value="Ribonuclease Inhibitor"/>
    <property type="match status" value="1"/>
</dbReference>
<evidence type="ECO:0000313" key="2">
    <source>
        <dbReference type="EMBL" id="GJJ76915.1"/>
    </source>
</evidence>
<feature type="region of interest" description="Disordered" evidence="1">
    <location>
        <begin position="630"/>
        <end position="654"/>
    </location>
</feature>
<name>A0A9P3M0F6_9FUNG</name>
<evidence type="ECO:0008006" key="4">
    <source>
        <dbReference type="Google" id="ProtNLM"/>
    </source>
</evidence>
<dbReference type="Proteomes" id="UP000827284">
    <property type="component" value="Unassembled WGS sequence"/>
</dbReference>